<proteinExistence type="predicted"/>
<evidence type="ECO:0000313" key="1">
    <source>
        <dbReference type="EMBL" id="KAI4386154.1"/>
    </source>
</evidence>
<gene>
    <name evidence="1" type="ORF">MLD38_004113</name>
</gene>
<dbReference type="EMBL" id="CM042881">
    <property type="protein sequence ID" value="KAI4386154.1"/>
    <property type="molecule type" value="Genomic_DNA"/>
</dbReference>
<reference evidence="2" key="1">
    <citation type="journal article" date="2023" name="Front. Plant Sci.">
        <title>Chromosomal-level genome assembly of Melastoma candidum provides insights into trichome evolution.</title>
        <authorList>
            <person name="Zhong Y."/>
            <person name="Wu W."/>
            <person name="Sun C."/>
            <person name="Zou P."/>
            <person name="Liu Y."/>
            <person name="Dai S."/>
            <person name="Zhou R."/>
        </authorList>
    </citation>
    <scope>NUCLEOTIDE SEQUENCE [LARGE SCALE GENOMIC DNA]</scope>
</reference>
<organism evidence="1 2">
    <name type="scientific">Melastoma candidum</name>
    <dbReference type="NCBI Taxonomy" id="119954"/>
    <lineage>
        <taxon>Eukaryota</taxon>
        <taxon>Viridiplantae</taxon>
        <taxon>Streptophyta</taxon>
        <taxon>Embryophyta</taxon>
        <taxon>Tracheophyta</taxon>
        <taxon>Spermatophyta</taxon>
        <taxon>Magnoliopsida</taxon>
        <taxon>eudicotyledons</taxon>
        <taxon>Gunneridae</taxon>
        <taxon>Pentapetalae</taxon>
        <taxon>rosids</taxon>
        <taxon>malvids</taxon>
        <taxon>Myrtales</taxon>
        <taxon>Melastomataceae</taxon>
        <taxon>Melastomatoideae</taxon>
        <taxon>Melastomateae</taxon>
        <taxon>Melastoma</taxon>
    </lineage>
</organism>
<sequence length="145" mass="16763">MNILLSLPETFKSGIVGKRAQESISLYKCLEAFLIDEPLGPEDMWYCPGCKEHRLASKKLNLWRPPEIFVVHLKSHANVKQTNRYMLYALRNHYGSMGGGHYTAFVHHGGERWYDFDDSHVRPISVDKIKTSAAYVLFHRRVVET</sequence>
<comment type="caution">
    <text evidence="1">The sequence shown here is derived from an EMBL/GenBank/DDBJ whole genome shotgun (WGS) entry which is preliminary data.</text>
</comment>
<protein>
    <submittedName>
        <fullName evidence="1">Uncharacterized protein</fullName>
    </submittedName>
</protein>
<name>A0ACB9S500_9MYRT</name>
<keyword evidence="2" id="KW-1185">Reference proteome</keyword>
<accession>A0ACB9S500</accession>
<evidence type="ECO:0000313" key="2">
    <source>
        <dbReference type="Proteomes" id="UP001057402"/>
    </source>
</evidence>
<dbReference type="Proteomes" id="UP001057402">
    <property type="component" value="Chromosome 2"/>
</dbReference>